<evidence type="ECO:0000313" key="2">
    <source>
        <dbReference type="EMBL" id="KNZ54986.1"/>
    </source>
</evidence>
<name>A0A0L6V2K5_9BASI</name>
<evidence type="ECO:0000313" key="3">
    <source>
        <dbReference type="Proteomes" id="UP000037035"/>
    </source>
</evidence>
<keyword evidence="3" id="KW-1185">Reference proteome</keyword>
<dbReference type="EMBL" id="LAVV01007724">
    <property type="protein sequence ID" value="KNZ54986.1"/>
    <property type="molecule type" value="Genomic_DNA"/>
</dbReference>
<gene>
    <name evidence="2" type="ORF">VP01_27g6</name>
</gene>
<reference evidence="2 3" key="1">
    <citation type="submission" date="2015-08" db="EMBL/GenBank/DDBJ databases">
        <title>Next Generation Sequencing and Analysis of the Genome of Puccinia sorghi L Schw, the Causal Agent of Maize Common Rust.</title>
        <authorList>
            <person name="Rochi L."/>
            <person name="Burguener G."/>
            <person name="Darino M."/>
            <person name="Turjanski A."/>
            <person name="Kreff E."/>
            <person name="Dieguez M.J."/>
            <person name="Sacco F."/>
        </authorList>
    </citation>
    <scope>NUCLEOTIDE SEQUENCE [LARGE SCALE GENOMIC DNA]</scope>
    <source>
        <strain evidence="2 3">RO10H11247</strain>
    </source>
</reference>
<proteinExistence type="predicted"/>
<dbReference type="VEuPathDB" id="FungiDB:VP01_27g6"/>
<dbReference type="Proteomes" id="UP000037035">
    <property type="component" value="Unassembled WGS sequence"/>
</dbReference>
<sequence>MSVSACLMQSLIPPSYRRSNIVHLIRKAIPAGSFGLVEKTKNNKIKISYDEVFKRGLTGNYKIGVACRKVEKGKISREGVLITSNGSSMRAPGLLRVFIEWTWIVGIWFKYSESESKNWAQFLQLSKLLPQCLIWAKPLGFLLSLLALDKAEINPASLSCRRQAVKNFFRCFHSNIHPSVMNRCSRVPGRLIFLLHIIYIRILYASGLWGCTCYRASNTYFYNDLLIFNSARSPSQIGWCKGKNLDQTLMIKALCEPGYCYVNLSAAHLLWPCEKMQTWKHNPHIFTSYNCVKHDQIPQHMRSLIFCFPLYIKEFITSTKNKTERDMRQFENISFYGKIIKSRSYQHGSKFWQGILLMILRPNFKIFAFFFGVHCVSMNLYACLQGCAHRSADLWLGERTRSGGYVVRVWWKQRTSLVGSSLMAEYLYAWSAGTTKEDDIYTHSHTLHGVVWCSGTEEGRDVEWIDIHTSMAKRRCSGDLQPQTFFCFCLSWPGLRDEESPSEREYLLPGQHSNQPTSLPKSNLPPQPAHTHTHTRYCCFQKQATEKKRLSEESQERCRPYTPPAGYTPDIHLPPSVPPSRSVFPDSQTRSINYLSLSLKVFPYNLTLPAPPHTLSLAFFLSNPHTEKKKSLSSLPLYIPPPSHSLHPLFVISF</sequence>
<organism evidence="2 3">
    <name type="scientific">Puccinia sorghi</name>
    <dbReference type="NCBI Taxonomy" id="27349"/>
    <lineage>
        <taxon>Eukaryota</taxon>
        <taxon>Fungi</taxon>
        <taxon>Dikarya</taxon>
        <taxon>Basidiomycota</taxon>
        <taxon>Pucciniomycotina</taxon>
        <taxon>Pucciniomycetes</taxon>
        <taxon>Pucciniales</taxon>
        <taxon>Pucciniaceae</taxon>
        <taxon>Puccinia</taxon>
    </lineage>
</organism>
<dbReference type="AlphaFoldDB" id="A0A0L6V2K5"/>
<evidence type="ECO:0000256" key="1">
    <source>
        <dbReference type="SAM" id="MobiDB-lite"/>
    </source>
</evidence>
<comment type="caution">
    <text evidence="2">The sequence shown here is derived from an EMBL/GenBank/DDBJ whole genome shotgun (WGS) entry which is preliminary data.</text>
</comment>
<feature type="compositionally biased region" description="Polar residues" evidence="1">
    <location>
        <begin position="511"/>
        <end position="521"/>
    </location>
</feature>
<accession>A0A0L6V2K5</accession>
<protein>
    <submittedName>
        <fullName evidence="2">Uncharacterized protein</fullName>
    </submittedName>
</protein>
<feature type="region of interest" description="Disordered" evidence="1">
    <location>
        <begin position="501"/>
        <end position="532"/>
    </location>
</feature>